<keyword evidence="2" id="KW-0238">DNA-binding</keyword>
<keyword evidence="1" id="KW-0805">Transcription regulation</keyword>
<dbReference type="GO" id="GO:0043565">
    <property type="term" value="F:sequence-specific DNA binding"/>
    <property type="evidence" value="ECO:0007669"/>
    <property type="project" value="InterPro"/>
</dbReference>
<protein>
    <submittedName>
        <fullName evidence="5">Helix-turn-helix transcriptional regulator</fullName>
    </submittedName>
</protein>
<dbReference type="SUPFAM" id="SSF46689">
    <property type="entry name" value="Homeodomain-like"/>
    <property type="match status" value="1"/>
</dbReference>
<proteinExistence type="predicted"/>
<evidence type="ECO:0000313" key="5">
    <source>
        <dbReference type="EMBL" id="WLS00098.1"/>
    </source>
</evidence>
<keyword evidence="5" id="KW-0614">Plasmid</keyword>
<evidence type="ECO:0000313" key="6">
    <source>
        <dbReference type="Proteomes" id="UP001234585"/>
    </source>
</evidence>
<keyword evidence="3" id="KW-0804">Transcription</keyword>
<keyword evidence="6" id="KW-1185">Reference proteome</keyword>
<dbReference type="PANTHER" id="PTHR47893:SF1">
    <property type="entry name" value="REGULATORY PROTEIN PCHR"/>
    <property type="match status" value="1"/>
</dbReference>
<dbReference type="AlphaFoldDB" id="A0AA50H9B1"/>
<dbReference type="EMBL" id="CP132303">
    <property type="protein sequence ID" value="WLS00098.1"/>
    <property type="molecule type" value="Genomic_DNA"/>
</dbReference>
<gene>
    <name evidence="5" type="ORF">Q9313_18660</name>
</gene>
<reference evidence="5 6" key="1">
    <citation type="submission" date="2023-08" db="EMBL/GenBank/DDBJ databases">
        <title>Pathogen: clinical or host-associated sample.</title>
        <authorList>
            <person name="Hergert J."/>
            <person name="Casey R."/>
            <person name="Wagner J."/>
            <person name="Young E.L."/>
            <person name="Oakeson K.F."/>
        </authorList>
    </citation>
    <scope>NUCLEOTIDE SEQUENCE [LARGE SCALE GENOMIC DNA]</scope>
    <source>
        <strain evidence="5 6">1760953</strain>
        <plasmid evidence="5 6">unnamed1</plasmid>
    </source>
</reference>
<evidence type="ECO:0000256" key="2">
    <source>
        <dbReference type="ARBA" id="ARBA00023125"/>
    </source>
</evidence>
<evidence type="ECO:0000259" key="4">
    <source>
        <dbReference type="PROSITE" id="PS01124"/>
    </source>
</evidence>
<sequence length="316" mass="35158">MHRNRQITPLKFGATKGAEYPKGLWRLVLREMLGDIDVESDAIFEKASGLFFARLGLSLTTLYLPATAVRFWTTGLSESGLVIMRAMEGPLVVEQRRHRVEAPEGDVIFAMADAPLTIELPLGGRFDCAYLPSHVVNASDMQLSAILMQQISASCLPLQLLITYAGYMLQQQRQNDRHADMMVRHFYQLLPVLVAELAADTKRTGNPDRLTAIKTAIAGNLADSTFSVTDVARQQGVSPRAIQKLFQRTGTTFSRYLSERRLEGAKDALMLGNSSMSVTQVAFDFGFDDPAYFSRAFRKRYGICPRNLQIAARKSA</sequence>
<dbReference type="InterPro" id="IPR018060">
    <property type="entry name" value="HTH_AraC"/>
</dbReference>
<dbReference type="Pfam" id="PF12833">
    <property type="entry name" value="HTH_18"/>
    <property type="match status" value="1"/>
</dbReference>
<evidence type="ECO:0000256" key="3">
    <source>
        <dbReference type="ARBA" id="ARBA00023163"/>
    </source>
</evidence>
<accession>A0AA50H9B1</accession>
<dbReference type="Gene3D" id="1.10.10.60">
    <property type="entry name" value="Homeodomain-like"/>
    <property type="match status" value="1"/>
</dbReference>
<dbReference type="InterPro" id="IPR009057">
    <property type="entry name" value="Homeodomain-like_sf"/>
</dbReference>
<dbReference type="PRINTS" id="PR00032">
    <property type="entry name" value="HTHARAC"/>
</dbReference>
<dbReference type="Proteomes" id="UP001234585">
    <property type="component" value="Plasmid unnamed1"/>
</dbReference>
<dbReference type="InterPro" id="IPR020449">
    <property type="entry name" value="Tscrpt_reg_AraC-type_HTH"/>
</dbReference>
<dbReference type="SMART" id="SM00342">
    <property type="entry name" value="HTH_ARAC"/>
    <property type="match status" value="1"/>
</dbReference>
<name>A0AA50H9B1_9HYPH</name>
<dbReference type="PROSITE" id="PS01124">
    <property type="entry name" value="HTH_ARAC_FAMILY_2"/>
    <property type="match status" value="1"/>
</dbReference>
<organism evidence="5 6">
    <name type="scientific">Shinella sumterensis</name>
    <dbReference type="NCBI Taxonomy" id="1967501"/>
    <lineage>
        <taxon>Bacteria</taxon>
        <taxon>Pseudomonadati</taxon>
        <taxon>Pseudomonadota</taxon>
        <taxon>Alphaproteobacteria</taxon>
        <taxon>Hyphomicrobiales</taxon>
        <taxon>Rhizobiaceae</taxon>
        <taxon>Shinella</taxon>
    </lineage>
</organism>
<dbReference type="InterPro" id="IPR053142">
    <property type="entry name" value="PchR_regulatory_protein"/>
</dbReference>
<geneLocation type="plasmid" evidence="5 6">
    <name>unnamed1</name>
</geneLocation>
<feature type="domain" description="HTH araC/xylS-type" evidence="4">
    <location>
        <begin position="211"/>
        <end position="311"/>
    </location>
</feature>
<evidence type="ECO:0000256" key="1">
    <source>
        <dbReference type="ARBA" id="ARBA00023015"/>
    </source>
</evidence>
<dbReference type="PANTHER" id="PTHR47893">
    <property type="entry name" value="REGULATORY PROTEIN PCHR"/>
    <property type="match status" value="1"/>
</dbReference>
<dbReference type="GO" id="GO:0003700">
    <property type="term" value="F:DNA-binding transcription factor activity"/>
    <property type="evidence" value="ECO:0007669"/>
    <property type="project" value="InterPro"/>
</dbReference>
<dbReference type="RefSeq" id="WP_306039533.1">
    <property type="nucleotide sequence ID" value="NZ_CP132303.1"/>
</dbReference>